<feature type="domain" description="Peptidase M20 dimerisation" evidence="6">
    <location>
        <begin position="192"/>
        <end position="293"/>
    </location>
</feature>
<gene>
    <name evidence="7" type="ORF">BP5796_07392</name>
</gene>
<dbReference type="Gene3D" id="3.30.70.360">
    <property type="match status" value="1"/>
</dbReference>
<evidence type="ECO:0000259" key="6">
    <source>
        <dbReference type="Pfam" id="PF07687"/>
    </source>
</evidence>
<dbReference type="AlphaFoldDB" id="A0A3D8RJ01"/>
<organism evidence="7 8">
    <name type="scientific">Coleophoma crateriformis</name>
    <dbReference type="NCBI Taxonomy" id="565419"/>
    <lineage>
        <taxon>Eukaryota</taxon>
        <taxon>Fungi</taxon>
        <taxon>Dikarya</taxon>
        <taxon>Ascomycota</taxon>
        <taxon>Pezizomycotina</taxon>
        <taxon>Leotiomycetes</taxon>
        <taxon>Helotiales</taxon>
        <taxon>Dermateaceae</taxon>
        <taxon>Coleophoma</taxon>
    </lineage>
</organism>
<comment type="cofactor">
    <cofactor evidence="1">
        <name>Zn(2+)</name>
        <dbReference type="ChEBI" id="CHEBI:29105"/>
    </cofactor>
</comment>
<dbReference type="InterPro" id="IPR011650">
    <property type="entry name" value="Peptidase_M20_dimer"/>
</dbReference>
<dbReference type="Pfam" id="PF01546">
    <property type="entry name" value="Peptidase_M20"/>
    <property type="match status" value="1"/>
</dbReference>
<name>A0A3D8RJ01_9HELO</name>
<evidence type="ECO:0000256" key="1">
    <source>
        <dbReference type="ARBA" id="ARBA00001947"/>
    </source>
</evidence>
<dbReference type="Pfam" id="PF07687">
    <property type="entry name" value="M20_dimer"/>
    <property type="match status" value="1"/>
</dbReference>
<dbReference type="InterPro" id="IPR002933">
    <property type="entry name" value="Peptidase_M20"/>
</dbReference>
<evidence type="ECO:0000313" key="8">
    <source>
        <dbReference type="Proteomes" id="UP000256328"/>
    </source>
</evidence>
<dbReference type="InterPro" id="IPR050072">
    <property type="entry name" value="Peptidase_M20A"/>
</dbReference>
<feature type="signal peptide" evidence="5">
    <location>
        <begin position="1"/>
        <end position="21"/>
    </location>
</feature>
<accession>A0A3D8RJ01</accession>
<dbReference type="PROSITE" id="PS00759">
    <property type="entry name" value="ARGE_DAPE_CPG2_2"/>
    <property type="match status" value="1"/>
</dbReference>
<feature type="chain" id="PRO_5017663067" evidence="5">
    <location>
        <begin position="22"/>
        <end position="374"/>
    </location>
</feature>
<dbReference type="PANTHER" id="PTHR43808:SF8">
    <property type="entry name" value="PEPTIDASE M20 DIMERISATION DOMAIN-CONTAINING PROTEIN"/>
    <property type="match status" value="1"/>
</dbReference>
<dbReference type="CDD" id="cd05652">
    <property type="entry name" value="M20_ArgE_DapE-like_fungal"/>
    <property type="match status" value="1"/>
</dbReference>
<comment type="similarity">
    <text evidence="2">Belongs to the peptidase M20A family.</text>
</comment>
<reference evidence="7 8" key="1">
    <citation type="journal article" date="2018" name="IMA Fungus">
        <title>IMA Genome-F 9: Draft genome sequence of Annulohypoxylon stygium, Aspergillus mulundensis, Berkeleyomyces basicola (syn. Thielaviopsis basicola), Ceratocystis smalleyi, two Cercospora beticola strains, Coleophoma cylindrospora, Fusarium fracticaudum, Phialophora cf. hyalina, and Morchella septimelata.</title>
        <authorList>
            <person name="Wingfield B.D."/>
            <person name="Bills G.F."/>
            <person name="Dong Y."/>
            <person name="Huang W."/>
            <person name="Nel W.J."/>
            <person name="Swalarsk-Parry B.S."/>
            <person name="Vaghefi N."/>
            <person name="Wilken P.M."/>
            <person name="An Z."/>
            <person name="de Beer Z.W."/>
            <person name="De Vos L."/>
            <person name="Chen L."/>
            <person name="Duong T.A."/>
            <person name="Gao Y."/>
            <person name="Hammerbacher A."/>
            <person name="Kikkert J.R."/>
            <person name="Li Y."/>
            <person name="Li H."/>
            <person name="Li K."/>
            <person name="Li Q."/>
            <person name="Liu X."/>
            <person name="Ma X."/>
            <person name="Naidoo K."/>
            <person name="Pethybridge S.J."/>
            <person name="Sun J."/>
            <person name="Steenkamp E.T."/>
            <person name="van der Nest M.A."/>
            <person name="van Wyk S."/>
            <person name="Wingfield M.J."/>
            <person name="Xiong C."/>
            <person name="Yue Q."/>
            <person name="Zhang X."/>
        </authorList>
    </citation>
    <scope>NUCLEOTIDE SEQUENCE [LARGE SCALE GENOMIC DNA]</scope>
    <source>
        <strain evidence="7 8">BP5796</strain>
    </source>
</reference>
<evidence type="ECO:0000256" key="3">
    <source>
        <dbReference type="ARBA" id="ARBA00022801"/>
    </source>
</evidence>
<keyword evidence="4" id="KW-0862">Zinc</keyword>
<sequence length="374" mass="40023">MKLLTLSSLLVLANWPSTVLSAGAQHPLAPSTSTESLLSLHKSLIEHESITGNEGKVAQWLVAYLKAQNFTVETQEVSAGRENILAYIGQQRKTRIAVSSHIDTVPPFWPYERKGDEIWGRGSVDAKGSVATQIKAVEELRAKGTIAEGDISLLFVVGEETGGDGMKKANELGLSWETVIFGEPTELKLASGHKGNTAITIKAKGKAGHSGYPELGRNANSMLIPALYALGKLELPWSEKYGNTTMNIGRIEGGVAANVIAEDAMASIAVRLAAGTPDVVHKLVREAVEKTGEDLDVECSPGYGPVPIDSDVPGFGTITVNYGTDIPNLQGDHKRYLYGPGDILVAHSDHEHLSISDLETAVKGYKTLIEHALK</sequence>
<evidence type="ECO:0000256" key="4">
    <source>
        <dbReference type="ARBA" id="ARBA00022833"/>
    </source>
</evidence>
<dbReference type="PROSITE" id="PS00758">
    <property type="entry name" value="ARGE_DAPE_CPG2_1"/>
    <property type="match status" value="1"/>
</dbReference>
<protein>
    <submittedName>
        <fullName evidence="7">Zn-dependent exopeptidase-2</fullName>
    </submittedName>
</protein>
<comment type="caution">
    <text evidence="7">The sequence shown here is derived from an EMBL/GenBank/DDBJ whole genome shotgun (WGS) entry which is preliminary data.</text>
</comment>
<dbReference type="PANTHER" id="PTHR43808">
    <property type="entry name" value="ACETYLORNITHINE DEACETYLASE"/>
    <property type="match status" value="1"/>
</dbReference>
<evidence type="ECO:0000256" key="5">
    <source>
        <dbReference type="SAM" id="SignalP"/>
    </source>
</evidence>
<keyword evidence="8" id="KW-1185">Reference proteome</keyword>
<dbReference type="GO" id="GO:0016787">
    <property type="term" value="F:hydrolase activity"/>
    <property type="evidence" value="ECO:0007669"/>
    <property type="project" value="UniProtKB-KW"/>
</dbReference>
<evidence type="ECO:0000313" key="7">
    <source>
        <dbReference type="EMBL" id="RDW73950.1"/>
    </source>
</evidence>
<evidence type="ECO:0000256" key="2">
    <source>
        <dbReference type="ARBA" id="ARBA00006247"/>
    </source>
</evidence>
<dbReference type="OrthoDB" id="3064516at2759"/>
<proteinExistence type="inferred from homology"/>
<dbReference type="Gene3D" id="3.40.630.10">
    <property type="entry name" value="Zn peptidases"/>
    <property type="match status" value="1"/>
</dbReference>
<keyword evidence="3" id="KW-0378">Hydrolase</keyword>
<dbReference type="InterPro" id="IPR001261">
    <property type="entry name" value="ArgE/DapE_CS"/>
</dbReference>
<dbReference type="SUPFAM" id="SSF53187">
    <property type="entry name" value="Zn-dependent exopeptidases"/>
    <property type="match status" value="1"/>
</dbReference>
<keyword evidence="5" id="KW-0732">Signal</keyword>
<dbReference type="Proteomes" id="UP000256328">
    <property type="component" value="Unassembled WGS sequence"/>
</dbReference>
<dbReference type="EMBL" id="PDLN01000010">
    <property type="protein sequence ID" value="RDW73950.1"/>
    <property type="molecule type" value="Genomic_DNA"/>
</dbReference>